<accession>Q7D6J6</accession>
<name>Q7D6J6_MYCTO</name>
<organism evidence="2 3">
    <name type="scientific">Mycobacterium tuberculosis (strain CDC 1551 / Oshkosh)</name>
    <dbReference type="NCBI Taxonomy" id="83331"/>
    <lineage>
        <taxon>Bacteria</taxon>
        <taxon>Bacillati</taxon>
        <taxon>Actinomycetota</taxon>
        <taxon>Actinomycetes</taxon>
        <taxon>Mycobacteriales</taxon>
        <taxon>Mycobacteriaceae</taxon>
        <taxon>Mycobacterium</taxon>
        <taxon>Mycobacterium tuberculosis complex</taxon>
    </lineage>
</organism>
<dbReference type="Pfam" id="PF10056">
    <property type="entry name" value="DUF2293"/>
    <property type="match status" value="1"/>
</dbReference>
<proteinExistence type="predicted"/>
<dbReference type="AlphaFoldDB" id="Q7D6J6"/>
<reference evidence="2 3" key="1">
    <citation type="journal article" date="2002" name="J. Bacteriol.">
        <title>Whole-genome comparison of Mycobacterium tuberculosis clinical and laboratory strains.</title>
        <authorList>
            <person name="Fleischmann R.D."/>
            <person name="Alland D."/>
            <person name="Eisen J.A."/>
            <person name="Carpenter L."/>
            <person name="White O."/>
            <person name="Peterson J."/>
            <person name="DeBoy R."/>
            <person name="Dodson R."/>
            <person name="Gwinn M."/>
            <person name="Haft D."/>
            <person name="Hickey E."/>
            <person name="Kolonay J.F."/>
            <person name="Nelson W.C."/>
            <person name="Umayam L.A."/>
            <person name="Ermolaeva M."/>
            <person name="Salzberg S.L."/>
            <person name="Delcher A."/>
            <person name="Utterback T."/>
            <person name="Weidman J."/>
            <person name="Khouri H."/>
            <person name="Gill J."/>
            <person name="Mikula A."/>
            <person name="Bishai W."/>
            <person name="Jacobs Jr W.R.Jr."/>
            <person name="Venter J.C."/>
            <person name="Fraser C.M."/>
        </authorList>
    </citation>
    <scope>NUCLEOTIDE SEQUENCE [LARGE SCALE GENOMIC DNA]</scope>
    <source>
        <strain evidence="3">CDC 1551 / Oshkosh</strain>
    </source>
</reference>
<dbReference type="HOGENOM" id="CLU_067495_0_0_11"/>
<keyword evidence="3" id="KW-1185">Reference proteome</keyword>
<feature type="domain" description="DUF2293" evidence="1">
    <location>
        <begin position="267"/>
        <end position="353"/>
    </location>
</feature>
<dbReference type="InterPro" id="IPR018744">
    <property type="entry name" value="DUF2293"/>
</dbReference>
<gene>
    <name evidence="2" type="ordered locus">MT2870</name>
</gene>
<sequence length="357" mass="39920">MRSPTRLGQVMARQPLEQRVARAAQAALARQRFVSAIDVLLGLGWLAPSHVDQWRQGRVDSLEQVVQANLSKITAVMAALRRWARDRGLNPSETDYVARTRDRRRLRFSVTGEDAIERAYRTHWVSPELSERAVARQSRRPDLVVIMPVNDWSCASCGGSGDLMFLEDAGPLCLDCADLGHLVFLPSGDAALTRRAKRASRLSAVVVRWSRARKRYERQGILVEAEALERAENECLADAEVRARRRERDEARRANEDLRLQAEFGAAIRTLFPNCPAGRAEAIARHAATRGSGRIGRSAAGRALDPEAVRLAVAASVRHIDTSFDELLMSGVDRETARHRVGEHVEEVLRDWRATSR</sequence>
<evidence type="ECO:0000259" key="1">
    <source>
        <dbReference type="Pfam" id="PF10056"/>
    </source>
</evidence>
<protein>
    <recommendedName>
        <fullName evidence="1">DUF2293 domain-containing protein</fullName>
    </recommendedName>
</protein>
<dbReference type="Proteomes" id="UP000001020">
    <property type="component" value="Chromosome"/>
</dbReference>
<dbReference type="PANTHER" id="PTHR38113">
    <property type="match status" value="1"/>
</dbReference>
<dbReference type="PANTHER" id="PTHR38113:SF2">
    <property type="entry name" value="DUF2293 DOMAIN-CONTAINING PROTEIN"/>
    <property type="match status" value="1"/>
</dbReference>
<dbReference type="KEGG" id="mtc:MT2870"/>
<dbReference type="EMBL" id="AE000516">
    <property type="protein sequence ID" value="AAK47191.1"/>
    <property type="molecule type" value="Genomic_DNA"/>
</dbReference>
<evidence type="ECO:0000313" key="3">
    <source>
        <dbReference type="Proteomes" id="UP000001020"/>
    </source>
</evidence>
<evidence type="ECO:0000313" key="2">
    <source>
        <dbReference type="EMBL" id="AAK47191.1"/>
    </source>
</evidence>